<dbReference type="Proteomes" id="UP001339911">
    <property type="component" value="Unassembled WGS sequence"/>
</dbReference>
<keyword evidence="1" id="KW-0238">DNA-binding</keyword>
<dbReference type="InterPro" id="IPR047057">
    <property type="entry name" value="MerR_fam"/>
</dbReference>
<evidence type="ECO:0000256" key="1">
    <source>
        <dbReference type="ARBA" id="ARBA00023125"/>
    </source>
</evidence>
<dbReference type="InterPro" id="IPR009061">
    <property type="entry name" value="DNA-bd_dom_put_sf"/>
</dbReference>
<dbReference type="SUPFAM" id="SSF46955">
    <property type="entry name" value="Putative DNA-binding domain"/>
    <property type="match status" value="1"/>
</dbReference>
<name>A0ABU7SFD7_9ACTN</name>
<dbReference type="SMART" id="SM00422">
    <property type="entry name" value="HTH_MERR"/>
    <property type="match status" value="1"/>
</dbReference>
<evidence type="ECO:0000259" key="2">
    <source>
        <dbReference type="PROSITE" id="PS50937"/>
    </source>
</evidence>
<dbReference type="PANTHER" id="PTHR30204">
    <property type="entry name" value="REDOX-CYCLING DRUG-SENSING TRANSCRIPTIONAL ACTIVATOR SOXR"/>
    <property type="match status" value="1"/>
</dbReference>
<dbReference type="PROSITE" id="PS50937">
    <property type="entry name" value="HTH_MERR_2"/>
    <property type="match status" value="1"/>
</dbReference>
<dbReference type="CDD" id="cd00592">
    <property type="entry name" value="HTH_MerR-like"/>
    <property type="match status" value="1"/>
</dbReference>
<proteinExistence type="predicted"/>
<feature type="domain" description="HTH merR-type" evidence="2">
    <location>
        <begin position="14"/>
        <end position="83"/>
    </location>
</feature>
<sequence length="142" mass="15103">MPDEARRCTVDATLLRIGEVAAQAGVSPRTVDFYTSLDLIAPAARSGGNYRLYHPEVIERIATVRALEAHGVPLQEIAAALRHPVAEDLDAKLDQLDNALHALQAAARHSDEHAHGLLTALTARAHALIATALDLTSGLPPV</sequence>
<dbReference type="RefSeq" id="WP_331208918.1">
    <property type="nucleotide sequence ID" value="NZ_JAZGQL010000012.1"/>
</dbReference>
<dbReference type="PRINTS" id="PR00040">
    <property type="entry name" value="HTHMERR"/>
</dbReference>
<evidence type="ECO:0000313" key="4">
    <source>
        <dbReference type="Proteomes" id="UP001339911"/>
    </source>
</evidence>
<keyword evidence="4" id="KW-1185">Reference proteome</keyword>
<accession>A0ABU7SFD7</accession>
<dbReference type="PANTHER" id="PTHR30204:SF97">
    <property type="entry name" value="MERR FAMILY REGULATORY PROTEIN"/>
    <property type="match status" value="1"/>
</dbReference>
<evidence type="ECO:0000313" key="3">
    <source>
        <dbReference type="EMBL" id="MEE6308641.1"/>
    </source>
</evidence>
<dbReference type="Gene3D" id="1.10.1660.10">
    <property type="match status" value="1"/>
</dbReference>
<gene>
    <name evidence="3" type="ORF">V1634_17570</name>
</gene>
<dbReference type="EMBL" id="JAZGQL010000012">
    <property type="protein sequence ID" value="MEE6308641.1"/>
    <property type="molecule type" value="Genomic_DNA"/>
</dbReference>
<organism evidence="3 4">
    <name type="scientific">Plantactinospora veratri</name>
    <dbReference type="NCBI Taxonomy" id="1436122"/>
    <lineage>
        <taxon>Bacteria</taxon>
        <taxon>Bacillati</taxon>
        <taxon>Actinomycetota</taxon>
        <taxon>Actinomycetes</taxon>
        <taxon>Micromonosporales</taxon>
        <taxon>Micromonosporaceae</taxon>
        <taxon>Plantactinospora</taxon>
    </lineage>
</organism>
<dbReference type="InterPro" id="IPR000551">
    <property type="entry name" value="MerR-type_HTH_dom"/>
</dbReference>
<protein>
    <submittedName>
        <fullName evidence="3">MerR family transcriptional regulator</fullName>
    </submittedName>
</protein>
<dbReference type="Pfam" id="PF13411">
    <property type="entry name" value="MerR_1"/>
    <property type="match status" value="1"/>
</dbReference>
<reference evidence="3 4" key="1">
    <citation type="submission" date="2024-01" db="EMBL/GenBank/DDBJ databases">
        <title>Genome insights into Plantactinospora veratri sp. nov.</title>
        <authorList>
            <person name="Wang L."/>
        </authorList>
    </citation>
    <scope>NUCLEOTIDE SEQUENCE [LARGE SCALE GENOMIC DNA]</scope>
    <source>
        <strain evidence="3 4">NEAU-FHS4</strain>
    </source>
</reference>
<comment type="caution">
    <text evidence="3">The sequence shown here is derived from an EMBL/GenBank/DDBJ whole genome shotgun (WGS) entry which is preliminary data.</text>
</comment>